<protein>
    <recommendedName>
        <fullName evidence="2">PiggyBac transposable element-derived protein domain-containing protein</fullName>
    </recommendedName>
</protein>
<feature type="domain" description="PiggyBac transposable element-derived protein" evidence="2">
    <location>
        <begin position="325"/>
        <end position="701"/>
    </location>
</feature>
<accession>A0AAD3H0U5</accession>
<feature type="compositionally biased region" description="Acidic residues" evidence="1">
    <location>
        <begin position="177"/>
        <end position="197"/>
    </location>
</feature>
<sequence length="877" mass="99227">MTFQITIGSKVIASIGSLENEVRPGNSRRVRTSLEGFVVSSLPEQKWLVYFPSVGKCVLLGARQMRLQDGSTSLSLEQLDHLSQSTEAFPDSQSFSTWSDNQSSISLPALPFNGVGTTSTATATSTATGTATAISTSGVGATLGATSTSTLAATVDNASTSIATTSTALQRVTDLNNSDEDDDDDENEELNEEEHEEEHERVPNPYTAEVEEDLLLECEDIDKYTAAQILYHSEKEQLLGETVCCNNIEWTVCTDVKKTEVTEPVEYFNTLGIVGFDFKNLSEKTDGKNKRINMLDLLIHLWPGDWNERLIVLNERIGEHNKVLKAKQRNAKVDNLISPYEFWCFFGIMLVARIEGLAGNQLWNKKRSEGWRKTTDLSNFMNESRFKTIKKWIPYLWTNESLKNTDPWFQIVDIFKDFNENRREKVLSSTDDTGDETMSSLRPRTTPKGNLPHLQNVLRKPEPLGTELKSLACTKLKMMKALELQRSANDRTETRFLREVKNKKSSAVTLRLVDKSSQRGMFDDRKELLNANFTDGRMIADSWFGSVTTIVGLLTLLPHKKKGVMNVKTATAGYPKAFLEKKMEKWPGGSHLVLKATVNNIKLYAVGYKYSSKKTMCFIFPEGTVSTEPGDPYVARYKDENGNNRTREVPRPECCSFYFQNSNVIDVLNQLRQHDLRLEKFWVTRDGYFRIITTVFGICVVDCWRGYKHHLSPRHRHKDMDLLDFVSILALDMVKNNCSKTVAERGTLNIGIGDDEIGVNEIDDDDDETTLGSMRRSVPRNVNISANELDISQLSSPTFASSINIELLLLEHSLKKNDEVKFENERKRMISGQIKNVQRQRVKRNRCSQCSKRTYYYCAKCAPGNKQNLPSGAFERD</sequence>
<evidence type="ECO:0000256" key="1">
    <source>
        <dbReference type="SAM" id="MobiDB-lite"/>
    </source>
</evidence>
<feature type="compositionally biased region" description="Polar residues" evidence="1">
    <location>
        <begin position="427"/>
        <end position="443"/>
    </location>
</feature>
<feature type="region of interest" description="Disordered" evidence="1">
    <location>
        <begin position="426"/>
        <end position="456"/>
    </location>
</feature>
<dbReference type="Proteomes" id="UP001054902">
    <property type="component" value="Unassembled WGS sequence"/>
</dbReference>
<dbReference type="InterPro" id="IPR029526">
    <property type="entry name" value="PGBD"/>
</dbReference>
<evidence type="ECO:0000259" key="2">
    <source>
        <dbReference type="Pfam" id="PF13843"/>
    </source>
</evidence>
<organism evidence="3 4">
    <name type="scientific">Chaetoceros tenuissimus</name>
    <dbReference type="NCBI Taxonomy" id="426638"/>
    <lineage>
        <taxon>Eukaryota</taxon>
        <taxon>Sar</taxon>
        <taxon>Stramenopiles</taxon>
        <taxon>Ochrophyta</taxon>
        <taxon>Bacillariophyta</taxon>
        <taxon>Coscinodiscophyceae</taxon>
        <taxon>Chaetocerotophycidae</taxon>
        <taxon>Chaetocerotales</taxon>
        <taxon>Chaetocerotaceae</taxon>
        <taxon>Chaetoceros</taxon>
    </lineage>
</organism>
<name>A0AAD3H0U5_9STRA</name>
<reference evidence="3 4" key="1">
    <citation type="journal article" date="2021" name="Sci. Rep.">
        <title>The genome of the diatom Chaetoceros tenuissimus carries an ancient integrated fragment of an extant virus.</title>
        <authorList>
            <person name="Hongo Y."/>
            <person name="Kimura K."/>
            <person name="Takaki Y."/>
            <person name="Yoshida Y."/>
            <person name="Baba S."/>
            <person name="Kobayashi G."/>
            <person name="Nagasaki K."/>
            <person name="Hano T."/>
            <person name="Tomaru Y."/>
        </authorList>
    </citation>
    <scope>NUCLEOTIDE SEQUENCE [LARGE SCALE GENOMIC DNA]</scope>
    <source>
        <strain evidence="3 4">NIES-3715</strain>
    </source>
</reference>
<feature type="region of interest" description="Disordered" evidence="1">
    <location>
        <begin position="170"/>
        <end position="206"/>
    </location>
</feature>
<dbReference type="EMBL" id="BLLK01000022">
    <property type="protein sequence ID" value="GFH45724.1"/>
    <property type="molecule type" value="Genomic_DNA"/>
</dbReference>
<gene>
    <name evidence="3" type="ORF">CTEN210_02198</name>
</gene>
<keyword evidence="4" id="KW-1185">Reference proteome</keyword>
<evidence type="ECO:0000313" key="3">
    <source>
        <dbReference type="EMBL" id="GFH45724.1"/>
    </source>
</evidence>
<proteinExistence type="predicted"/>
<dbReference type="AlphaFoldDB" id="A0AAD3H0U5"/>
<evidence type="ECO:0000313" key="4">
    <source>
        <dbReference type="Proteomes" id="UP001054902"/>
    </source>
</evidence>
<comment type="caution">
    <text evidence="3">The sequence shown here is derived from an EMBL/GenBank/DDBJ whole genome shotgun (WGS) entry which is preliminary data.</text>
</comment>
<dbReference type="Pfam" id="PF13843">
    <property type="entry name" value="DDE_Tnp_1_7"/>
    <property type="match status" value="1"/>
</dbReference>